<proteinExistence type="predicted"/>
<accession>A0A504Y843</accession>
<dbReference type="AlphaFoldDB" id="A0A504Y843"/>
<keyword evidence="2" id="KW-1185">Reference proteome</keyword>
<gene>
    <name evidence="1" type="ORF">FGIG_09811</name>
</gene>
<protein>
    <submittedName>
        <fullName evidence="1">Uncharacterized protein</fullName>
    </submittedName>
</protein>
<name>A0A504Y843_FASGI</name>
<reference evidence="1 2" key="1">
    <citation type="submission" date="2019-04" db="EMBL/GenBank/DDBJ databases">
        <title>Annotation for the trematode Fasciola gigantica.</title>
        <authorList>
            <person name="Choi Y.-J."/>
        </authorList>
    </citation>
    <scope>NUCLEOTIDE SEQUENCE [LARGE SCALE GENOMIC DNA]</scope>
    <source>
        <strain evidence="1">Uganda_cow_1</strain>
    </source>
</reference>
<dbReference type="EMBL" id="SUNJ01013453">
    <property type="protein sequence ID" value="TPP57254.1"/>
    <property type="molecule type" value="Genomic_DNA"/>
</dbReference>
<sequence>MEFNCEHHCLRPKIGTLHFWDHIKYTQEVT</sequence>
<evidence type="ECO:0000313" key="1">
    <source>
        <dbReference type="EMBL" id="TPP57254.1"/>
    </source>
</evidence>
<comment type="caution">
    <text evidence="1">The sequence shown here is derived from an EMBL/GenBank/DDBJ whole genome shotgun (WGS) entry which is preliminary data.</text>
</comment>
<dbReference type="Proteomes" id="UP000316759">
    <property type="component" value="Unassembled WGS sequence"/>
</dbReference>
<evidence type="ECO:0000313" key="2">
    <source>
        <dbReference type="Proteomes" id="UP000316759"/>
    </source>
</evidence>
<organism evidence="1 2">
    <name type="scientific">Fasciola gigantica</name>
    <name type="common">Giant liver fluke</name>
    <dbReference type="NCBI Taxonomy" id="46835"/>
    <lineage>
        <taxon>Eukaryota</taxon>
        <taxon>Metazoa</taxon>
        <taxon>Spiralia</taxon>
        <taxon>Lophotrochozoa</taxon>
        <taxon>Platyhelminthes</taxon>
        <taxon>Trematoda</taxon>
        <taxon>Digenea</taxon>
        <taxon>Plagiorchiida</taxon>
        <taxon>Echinostomata</taxon>
        <taxon>Echinostomatoidea</taxon>
        <taxon>Fasciolidae</taxon>
        <taxon>Fasciola</taxon>
    </lineage>
</organism>